<feature type="compositionally biased region" description="Basic and acidic residues" evidence="1">
    <location>
        <begin position="550"/>
        <end position="586"/>
    </location>
</feature>
<evidence type="ECO:0000313" key="4">
    <source>
        <dbReference type="EMBL" id="GFR92351.1"/>
    </source>
</evidence>
<feature type="transmembrane region" description="Helical" evidence="2">
    <location>
        <begin position="715"/>
        <end position="737"/>
    </location>
</feature>
<organism evidence="4 5">
    <name type="scientific">Elysia marginata</name>
    <dbReference type="NCBI Taxonomy" id="1093978"/>
    <lineage>
        <taxon>Eukaryota</taxon>
        <taxon>Metazoa</taxon>
        <taxon>Spiralia</taxon>
        <taxon>Lophotrochozoa</taxon>
        <taxon>Mollusca</taxon>
        <taxon>Gastropoda</taxon>
        <taxon>Heterobranchia</taxon>
        <taxon>Euthyneura</taxon>
        <taxon>Panpulmonata</taxon>
        <taxon>Sacoglossa</taxon>
        <taxon>Placobranchoidea</taxon>
        <taxon>Plakobranchidae</taxon>
        <taxon>Elysia</taxon>
    </lineage>
</organism>
<keyword evidence="2" id="KW-0472">Membrane</keyword>
<dbReference type="Pfam" id="PF17517">
    <property type="entry name" value="IgGFc_binding"/>
    <property type="match status" value="1"/>
</dbReference>
<feature type="compositionally biased region" description="Basic and acidic residues" evidence="1">
    <location>
        <begin position="483"/>
        <end position="506"/>
    </location>
</feature>
<proteinExistence type="predicted"/>
<feature type="domain" description="IgGFc-binding protein N-terminal" evidence="3">
    <location>
        <begin position="44"/>
        <end position="321"/>
    </location>
</feature>
<evidence type="ECO:0000313" key="5">
    <source>
        <dbReference type="Proteomes" id="UP000762676"/>
    </source>
</evidence>
<keyword evidence="5" id="KW-1185">Reference proteome</keyword>
<comment type="caution">
    <text evidence="4">The sequence shown here is derived from an EMBL/GenBank/DDBJ whole genome shotgun (WGS) entry which is preliminary data.</text>
</comment>
<feature type="region of interest" description="Disordered" evidence="1">
    <location>
        <begin position="424"/>
        <end position="450"/>
    </location>
</feature>
<evidence type="ECO:0000256" key="1">
    <source>
        <dbReference type="SAM" id="MobiDB-lite"/>
    </source>
</evidence>
<gene>
    <name evidence="4" type="ORF">ElyMa_002616000</name>
</gene>
<protein>
    <submittedName>
        <fullName evidence="4">STARP antigen</fullName>
    </submittedName>
</protein>
<evidence type="ECO:0000259" key="3">
    <source>
        <dbReference type="Pfam" id="PF17517"/>
    </source>
</evidence>
<keyword evidence="2" id="KW-1133">Transmembrane helix</keyword>
<accession>A0AAV4H3X1</accession>
<keyword evidence="2" id="KW-0812">Transmembrane</keyword>
<feature type="compositionally biased region" description="Polar residues" evidence="1">
    <location>
        <begin position="537"/>
        <end position="549"/>
    </location>
</feature>
<evidence type="ECO:0000256" key="2">
    <source>
        <dbReference type="SAM" id="Phobius"/>
    </source>
</evidence>
<dbReference type="Proteomes" id="UP000762676">
    <property type="component" value="Unassembled WGS sequence"/>
</dbReference>
<sequence>MPDDLVLRESRSGGTAGHIESTRDVIAVAHALTQGSDHFSRGCSLLYPVHRLGTEYVAVTECSTYHCFILVVAARKQAFVTVDLRLNIPRGVAVDNTNHRLNLVYNGQPYHHGEKIEQILAVGEFMQILAQEVDLSGSRVTSNVPVAVISGGDFTTMRETSAAEFDPQGMILDQTPPLEDLGYVHRLISPRGTRDDALVKVVYTEVDTHRNYPPFLEEPFSVPETMDNQGRAKTDEYEYLKLAAGSAMTLAYSKPVLVMVMFPSSARMYKNIYDNAVAGVILTPERRWAHSYPIPMSKKETTLVLVSIKSSETSQAMCNNQEFYVGMETVELSWFISNDESFYFSFLESKYFDTFENVSSPCIFGGYLLYKTPGRFCACALGWQRREDGENATANDQIDKLRFTTEKASKLGHIVTTESILQQMRTDGNEGQEQKLPTSTNSLNGNTEDDENTESYVALVLGRTVFPSILTTDRSVYDSPTKSQKDHNILLTDRSVHDSPTDRSDLDTQTTDRSNLDTQTPDRSNLDTQTTDRSDLDTQTTDSSNLDTQTTDRSDLDTQTTDRSDLDTQTTDRSDLDTQKTDRNVHDSSTNPQKDPEQQNDLSSGSHSVEEETTSFHYFTRQKETHTTSGMKRGEELFELSTKHFDVSRSTKSTNVSLLCPCQCQAKGRLHELSKNRLKLEAALDEQIQMLKVKHSSLSKQRRRHTSAVNSEDSAWGIGATITTCAVVVVVVFLVLGDLCTLLARLKTTSPQAQLSRE</sequence>
<reference evidence="4 5" key="1">
    <citation type="journal article" date="2021" name="Elife">
        <title>Chloroplast acquisition without the gene transfer in kleptoplastic sea slugs, Plakobranchus ocellatus.</title>
        <authorList>
            <person name="Maeda T."/>
            <person name="Takahashi S."/>
            <person name="Yoshida T."/>
            <person name="Shimamura S."/>
            <person name="Takaki Y."/>
            <person name="Nagai Y."/>
            <person name="Toyoda A."/>
            <person name="Suzuki Y."/>
            <person name="Arimoto A."/>
            <person name="Ishii H."/>
            <person name="Satoh N."/>
            <person name="Nishiyama T."/>
            <person name="Hasebe M."/>
            <person name="Maruyama T."/>
            <person name="Minagawa J."/>
            <person name="Obokata J."/>
            <person name="Shigenobu S."/>
        </authorList>
    </citation>
    <scope>NUCLEOTIDE SEQUENCE [LARGE SCALE GENOMIC DNA]</scope>
</reference>
<feature type="compositionally biased region" description="Polar residues" evidence="1">
    <location>
        <begin position="424"/>
        <end position="446"/>
    </location>
</feature>
<dbReference type="EMBL" id="BMAT01005384">
    <property type="protein sequence ID" value="GFR92351.1"/>
    <property type="molecule type" value="Genomic_DNA"/>
</dbReference>
<feature type="compositionally biased region" description="Basic and acidic residues" evidence="1">
    <location>
        <begin position="621"/>
        <end position="633"/>
    </location>
</feature>
<name>A0AAV4H3X1_9GAST</name>
<dbReference type="AlphaFoldDB" id="A0AAV4H3X1"/>
<feature type="compositionally biased region" description="Polar residues" evidence="1">
    <location>
        <begin position="587"/>
        <end position="607"/>
    </location>
</feature>
<feature type="compositionally biased region" description="Polar residues" evidence="1">
    <location>
        <begin position="507"/>
        <end position="529"/>
    </location>
</feature>
<dbReference type="InterPro" id="IPR035234">
    <property type="entry name" value="IgGFc-bd_N"/>
</dbReference>
<feature type="region of interest" description="Disordered" evidence="1">
    <location>
        <begin position="475"/>
        <end position="633"/>
    </location>
</feature>